<accession>A0A8S5TTU8</accession>
<reference evidence="1" key="1">
    <citation type="journal article" date="2021" name="Proc. Natl. Acad. Sci. U.S.A.">
        <title>A Catalog of Tens of Thousands of Viruses from Human Metagenomes Reveals Hidden Associations with Chronic Diseases.</title>
        <authorList>
            <person name="Tisza M.J."/>
            <person name="Buck C.B."/>
        </authorList>
    </citation>
    <scope>NUCLEOTIDE SEQUENCE</scope>
    <source>
        <strain evidence="1">Ct5jB2</strain>
    </source>
</reference>
<proteinExistence type="predicted"/>
<protein>
    <submittedName>
        <fullName evidence="1">Fumarase C C-terminus</fullName>
    </submittedName>
</protein>
<dbReference type="EMBL" id="BK015927">
    <property type="protein sequence ID" value="DAF85608.1"/>
    <property type="molecule type" value="Genomic_DNA"/>
</dbReference>
<evidence type="ECO:0000313" key="1">
    <source>
        <dbReference type="EMBL" id="DAF85608.1"/>
    </source>
</evidence>
<sequence>MRLHLYYRDKGWENRGACANNYNLLVNTERKEYKIYVSPFYGYERSSDIEVKRKSDILNYIEYLKENGFVDADEIYCG</sequence>
<organism evidence="1">
    <name type="scientific">Siphoviridae sp. ct5jB2</name>
    <dbReference type="NCBI Taxonomy" id="2825337"/>
    <lineage>
        <taxon>Viruses</taxon>
        <taxon>Duplodnaviria</taxon>
        <taxon>Heunggongvirae</taxon>
        <taxon>Uroviricota</taxon>
        <taxon>Caudoviricetes</taxon>
    </lineage>
</organism>
<name>A0A8S5TTU8_9CAUD</name>